<proteinExistence type="inferred from homology"/>
<evidence type="ECO:0000256" key="3">
    <source>
        <dbReference type="ARBA" id="ARBA00022448"/>
    </source>
</evidence>
<dbReference type="GO" id="GO:1990281">
    <property type="term" value="C:efflux pump complex"/>
    <property type="evidence" value="ECO:0007669"/>
    <property type="project" value="TreeGrafter"/>
</dbReference>
<keyword evidence="4" id="KW-1134">Transmembrane beta strand</keyword>
<dbReference type="Proteomes" id="UP000245880">
    <property type="component" value="Unassembled WGS sequence"/>
</dbReference>
<accession>A0A316AK78</accession>
<evidence type="ECO:0000256" key="1">
    <source>
        <dbReference type="ARBA" id="ARBA00004442"/>
    </source>
</evidence>
<keyword evidence="7" id="KW-0998">Cell outer membrane</keyword>
<dbReference type="PROSITE" id="PS51257">
    <property type="entry name" value="PROKAR_LIPOPROTEIN"/>
    <property type="match status" value="1"/>
</dbReference>
<dbReference type="SUPFAM" id="SSF56954">
    <property type="entry name" value="Outer membrane efflux proteins (OEP)"/>
    <property type="match status" value="1"/>
</dbReference>
<comment type="subcellular location">
    <subcellularLocation>
        <location evidence="1">Cell outer membrane</location>
    </subcellularLocation>
</comment>
<evidence type="ECO:0000256" key="7">
    <source>
        <dbReference type="ARBA" id="ARBA00023237"/>
    </source>
</evidence>
<dbReference type="GO" id="GO:0015288">
    <property type="term" value="F:porin activity"/>
    <property type="evidence" value="ECO:0007669"/>
    <property type="project" value="TreeGrafter"/>
</dbReference>
<evidence type="ECO:0000256" key="4">
    <source>
        <dbReference type="ARBA" id="ARBA00022452"/>
    </source>
</evidence>
<dbReference type="InterPro" id="IPR003423">
    <property type="entry name" value="OMP_efflux"/>
</dbReference>
<dbReference type="Gene3D" id="1.20.1600.10">
    <property type="entry name" value="Outer membrane efflux proteins (OEP)"/>
    <property type="match status" value="1"/>
</dbReference>
<keyword evidence="5" id="KW-0812">Transmembrane</keyword>
<dbReference type="GO" id="GO:0009279">
    <property type="term" value="C:cell outer membrane"/>
    <property type="evidence" value="ECO:0007669"/>
    <property type="project" value="UniProtKB-SubCell"/>
</dbReference>
<dbReference type="AlphaFoldDB" id="A0A316AK78"/>
<protein>
    <submittedName>
        <fullName evidence="8">Outer membrane protein TolC</fullName>
    </submittedName>
</protein>
<dbReference type="EMBL" id="QGDT01000006">
    <property type="protein sequence ID" value="PWJ57778.1"/>
    <property type="molecule type" value="Genomic_DNA"/>
</dbReference>
<evidence type="ECO:0000256" key="5">
    <source>
        <dbReference type="ARBA" id="ARBA00022692"/>
    </source>
</evidence>
<evidence type="ECO:0000256" key="2">
    <source>
        <dbReference type="ARBA" id="ARBA00007613"/>
    </source>
</evidence>
<dbReference type="PANTHER" id="PTHR30026">
    <property type="entry name" value="OUTER MEMBRANE PROTEIN TOLC"/>
    <property type="match status" value="1"/>
</dbReference>
<name>A0A316AK78_9BACT</name>
<evidence type="ECO:0000313" key="9">
    <source>
        <dbReference type="Proteomes" id="UP000245880"/>
    </source>
</evidence>
<sequence>MNGKTQPLINLLVLILFSCWAPAISMAQVPEKTLQADEVLAIVRQYHPVALQAALGIEDAQAELKMAKGGFDPRLGGYFAGKTFDGTKYYQQGSQELTIPTWFGVDLHGGFQQLSGNRLDPSQTKGQTSFLGISLPIAKGLMMDKRRAALQQAKLYRNLSQTEQRATINNLLLVVMEDYWQWIASYQSYLNISSIVEINTKRLELVTASYAMGERAAIDTVEAMAQLKLYQNLQTQSWLQFQNSGLQLSAHLWGPNAQPYDLSDEVKPPVNWDQQLDLSLFELNGDNLLSAALANHPELQAYEYKMDMLEVNRKLKFQELLPKADLRYNFLSKGNSLIPNEYFDNNYQYGFKFEMPLRLSYGRGAYRQAKIKIESTQLAQIQKIRDIEIKIRAYLNDYGALKSQIAVETEQLALIQRLVAAEQMRFSNGESSLFLVNSRENKALEVQQKLLTLKSKYFKTLYALQSSAGLLL</sequence>
<dbReference type="GO" id="GO:0015562">
    <property type="term" value="F:efflux transmembrane transporter activity"/>
    <property type="evidence" value="ECO:0007669"/>
    <property type="project" value="InterPro"/>
</dbReference>
<reference evidence="8 9" key="1">
    <citation type="submission" date="2018-03" db="EMBL/GenBank/DDBJ databases">
        <title>Genomic Encyclopedia of Archaeal and Bacterial Type Strains, Phase II (KMG-II): from individual species to whole genera.</title>
        <authorList>
            <person name="Goeker M."/>
        </authorList>
    </citation>
    <scope>NUCLEOTIDE SEQUENCE [LARGE SCALE GENOMIC DNA]</scope>
    <source>
        <strain evidence="8 9">DSM 100346</strain>
    </source>
</reference>
<dbReference type="PANTHER" id="PTHR30026:SF20">
    <property type="entry name" value="OUTER MEMBRANE PROTEIN TOLC"/>
    <property type="match status" value="1"/>
</dbReference>
<gene>
    <name evidence="8" type="ORF">CLV98_106250</name>
</gene>
<keyword evidence="9" id="KW-1185">Reference proteome</keyword>
<keyword evidence="3" id="KW-0813">Transport</keyword>
<organism evidence="8 9">
    <name type="scientific">Dyadobacter jejuensis</name>
    <dbReference type="NCBI Taxonomy" id="1082580"/>
    <lineage>
        <taxon>Bacteria</taxon>
        <taxon>Pseudomonadati</taxon>
        <taxon>Bacteroidota</taxon>
        <taxon>Cytophagia</taxon>
        <taxon>Cytophagales</taxon>
        <taxon>Spirosomataceae</taxon>
        <taxon>Dyadobacter</taxon>
    </lineage>
</organism>
<dbReference type="Pfam" id="PF02321">
    <property type="entry name" value="OEP"/>
    <property type="match status" value="1"/>
</dbReference>
<evidence type="ECO:0000313" key="8">
    <source>
        <dbReference type="EMBL" id="PWJ57778.1"/>
    </source>
</evidence>
<comment type="similarity">
    <text evidence="2">Belongs to the outer membrane factor (OMF) (TC 1.B.17) family.</text>
</comment>
<dbReference type="RefSeq" id="WP_229203373.1">
    <property type="nucleotide sequence ID" value="NZ_QGDT01000006.1"/>
</dbReference>
<dbReference type="InterPro" id="IPR051906">
    <property type="entry name" value="TolC-like"/>
</dbReference>
<keyword evidence="6" id="KW-0472">Membrane</keyword>
<evidence type="ECO:0000256" key="6">
    <source>
        <dbReference type="ARBA" id="ARBA00023136"/>
    </source>
</evidence>
<comment type="caution">
    <text evidence="8">The sequence shown here is derived from an EMBL/GenBank/DDBJ whole genome shotgun (WGS) entry which is preliminary data.</text>
</comment>